<reference evidence="1" key="1">
    <citation type="submission" date="2023-03" db="EMBL/GenBank/DDBJ databases">
        <authorList>
            <person name="Steffen K."/>
            <person name="Cardenas P."/>
        </authorList>
    </citation>
    <scope>NUCLEOTIDE SEQUENCE</scope>
</reference>
<gene>
    <name evidence="1" type="ORF">GBAR_LOCUS26486</name>
</gene>
<dbReference type="Proteomes" id="UP001174909">
    <property type="component" value="Unassembled WGS sequence"/>
</dbReference>
<proteinExistence type="predicted"/>
<dbReference type="EMBL" id="CASHTH010003685">
    <property type="protein sequence ID" value="CAI8047908.1"/>
    <property type="molecule type" value="Genomic_DNA"/>
</dbReference>
<accession>A0AA35TH49</accession>
<dbReference type="AlphaFoldDB" id="A0AA35TH49"/>
<protein>
    <submittedName>
        <fullName evidence="1">Uncharacterized protein</fullName>
    </submittedName>
</protein>
<organism evidence="1 2">
    <name type="scientific">Geodia barretti</name>
    <name type="common">Barrett's horny sponge</name>
    <dbReference type="NCBI Taxonomy" id="519541"/>
    <lineage>
        <taxon>Eukaryota</taxon>
        <taxon>Metazoa</taxon>
        <taxon>Porifera</taxon>
        <taxon>Demospongiae</taxon>
        <taxon>Heteroscleromorpha</taxon>
        <taxon>Tetractinellida</taxon>
        <taxon>Astrophorina</taxon>
        <taxon>Geodiidae</taxon>
        <taxon>Geodia</taxon>
    </lineage>
</organism>
<evidence type="ECO:0000313" key="2">
    <source>
        <dbReference type="Proteomes" id="UP001174909"/>
    </source>
</evidence>
<sequence length="21" mass="2190">MSLNHALKLILTVTGVLPAVV</sequence>
<evidence type="ECO:0000313" key="1">
    <source>
        <dbReference type="EMBL" id="CAI8047908.1"/>
    </source>
</evidence>
<name>A0AA35TH49_GEOBA</name>
<keyword evidence="2" id="KW-1185">Reference proteome</keyword>
<comment type="caution">
    <text evidence="1">The sequence shown here is derived from an EMBL/GenBank/DDBJ whole genome shotgun (WGS) entry which is preliminary data.</text>
</comment>